<keyword evidence="3" id="KW-1185">Reference proteome</keyword>
<evidence type="ECO:0000313" key="3">
    <source>
        <dbReference type="Proteomes" id="UP001066276"/>
    </source>
</evidence>
<dbReference type="Proteomes" id="UP001066276">
    <property type="component" value="Chromosome 3_2"/>
</dbReference>
<reference evidence="2" key="1">
    <citation type="journal article" date="2022" name="bioRxiv">
        <title>Sequencing and chromosome-scale assembly of the giantPleurodeles waltlgenome.</title>
        <authorList>
            <person name="Brown T."/>
            <person name="Elewa A."/>
            <person name="Iarovenko S."/>
            <person name="Subramanian E."/>
            <person name="Araus A.J."/>
            <person name="Petzold A."/>
            <person name="Susuki M."/>
            <person name="Suzuki K.-i.T."/>
            <person name="Hayashi T."/>
            <person name="Toyoda A."/>
            <person name="Oliveira C."/>
            <person name="Osipova E."/>
            <person name="Leigh N.D."/>
            <person name="Simon A."/>
            <person name="Yun M.H."/>
        </authorList>
    </citation>
    <scope>NUCLEOTIDE SEQUENCE</scope>
    <source>
        <strain evidence="2">20211129_DDA</strain>
        <tissue evidence="2">Liver</tissue>
    </source>
</reference>
<feature type="region of interest" description="Disordered" evidence="1">
    <location>
        <begin position="20"/>
        <end position="40"/>
    </location>
</feature>
<accession>A0AAV7THG1</accession>
<dbReference type="EMBL" id="JANPWB010000006">
    <property type="protein sequence ID" value="KAJ1175754.1"/>
    <property type="molecule type" value="Genomic_DNA"/>
</dbReference>
<name>A0AAV7THG1_PLEWA</name>
<gene>
    <name evidence="2" type="ORF">NDU88_001040</name>
</gene>
<dbReference type="AlphaFoldDB" id="A0AAV7THG1"/>
<organism evidence="2 3">
    <name type="scientific">Pleurodeles waltl</name>
    <name type="common">Iberian ribbed newt</name>
    <dbReference type="NCBI Taxonomy" id="8319"/>
    <lineage>
        <taxon>Eukaryota</taxon>
        <taxon>Metazoa</taxon>
        <taxon>Chordata</taxon>
        <taxon>Craniata</taxon>
        <taxon>Vertebrata</taxon>
        <taxon>Euteleostomi</taxon>
        <taxon>Amphibia</taxon>
        <taxon>Batrachia</taxon>
        <taxon>Caudata</taxon>
        <taxon>Salamandroidea</taxon>
        <taxon>Salamandridae</taxon>
        <taxon>Pleurodelinae</taxon>
        <taxon>Pleurodeles</taxon>
    </lineage>
</organism>
<comment type="caution">
    <text evidence="2">The sequence shown here is derived from an EMBL/GenBank/DDBJ whole genome shotgun (WGS) entry which is preliminary data.</text>
</comment>
<evidence type="ECO:0000256" key="1">
    <source>
        <dbReference type="SAM" id="MobiDB-lite"/>
    </source>
</evidence>
<evidence type="ECO:0000313" key="2">
    <source>
        <dbReference type="EMBL" id="KAJ1175754.1"/>
    </source>
</evidence>
<sequence length="153" mass="16789">MPGGWSPVLRSRRIRGRATGKEMAWGWTGPPGLAARGPRQSGWPGWAVTAWTAVAPRSMPPTCLSADTEGDWPELQERSRCGVVAERSWRCWGPVSGGPRWEKRARCKSQTDAYGLRRPEESAVGRESLETFVGLCRRSGTLRPTGAGHIYAV</sequence>
<proteinExistence type="predicted"/>
<protein>
    <submittedName>
        <fullName evidence="2">Uncharacterized protein</fullName>
    </submittedName>
</protein>